<feature type="chain" id="PRO_5046936617" description="Lipoprotein" evidence="1">
    <location>
        <begin position="19"/>
        <end position="149"/>
    </location>
</feature>
<dbReference type="Proteomes" id="UP000664771">
    <property type="component" value="Unassembled WGS sequence"/>
</dbReference>
<evidence type="ECO:0000256" key="1">
    <source>
        <dbReference type="SAM" id="SignalP"/>
    </source>
</evidence>
<organism evidence="2 3">
    <name type="scientific">Acetobacter sacchari</name>
    <dbReference type="NCBI Taxonomy" id="2661687"/>
    <lineage>
        <taxon>Bacteria</taxon>
        <taxon>Pseudomonadati</taxon>
        <taxon>Pseudomonadota</taxon>
        <taxon>Alphaproteobacteria</taxon>
        <taxon>Acetobacterales</taxon>
        <taxon>Acetobacteraceae</taxon>
        <taxon>Acetobacter</taxon>
    </lineage>
</organism>
<keyword evidence="3" id="KW-1185">Reference proteome</keyword>
<gene>
    <name evidence="2" type="ORF">J2D73_16775</name>
</gene>
<accession>A0ABS3M003</accession>
<keyword evidence="1" id="KW-0732">Signal</keyword>
<protein>
    <recommendedName>
        <fullName evidence="4">Lipoprotein</fullName>
    </recommendedName>
</protein>
<sequence length="149" mass="15577">MRALIFALALVLSLAACADRTEQARAELVGMPYPDLVACAGPPSVRVQTDADDWDGEWGGSVSTPSVSGAVPLMGDLVKPTVSASAAMSCRMTARIRGGRVYSIHYVGTSSLIFGAHAACAALVRDCLLHPDHTTLPDGYDAGRYLGVK</sequence>
<dbReference type="EMBL" id="JAFVMF010000022">
    <property type="protein sequence ID" value="MBO1361441.1"/>
    <property type="molecule type" value="Genomic_DNA"/>
</dbReference>
<comment type="caution">
    <text evidence="2">The sequence shown here is derived from an EMBL/GenBank/DDBJ whole genome shotgun (WGS) entry which is preliminary data.</text>
</comment>
<evidence type="ECO:0000313" key="2">
    <source>
        <dbReference type="EMBL" id="MBO1361441.1"/>
    </source>
</evidence>
<dbReference type="RefSeq" id="WP_207883184.1">
    <property type="nucleotide sequence ID" value="NZ_JAFVMF010000022.1"/>
</dbReference>
<evidence type="ECO:0000313" key="3">
    <source>
        <dbReference type="Proteomes" id="UP000664771"/>
    </source>
</evidence>
<feature type="signal peptide" evidence="1">
    <location>
        <begin position="1"/>
        <end position="18"/>
    </location>
</feature>
<reference evidence="2 3" key="1">
    <citation type="submission" date="2021-03" db="EMBL/GenBank/DDBJ databases">
        <title>The complete genome sequence of Acetobacter sacchari TBRC 11175.</title>
        <authorList>
            <person name="Charoenyingcharoen P."/>
            <person name="Yukphan P."/>
        </authorList>
    </citation>
    <scope>NUCLEOTIDE SEQUENCE [LARGE SCALE GENOMIC DNA]</scope>
    <source>
        <strain evidence="2 3">TBRC 11175</strain>
    </source>
</reference>
<dbReference type="PROSITE" id="PS51257">
    <property type="entry name" value="PROKAR_LIPOPROTEIN"/>
    <property type="match status" value="1"/>
</dbReference>
<proteinExistence type="predicted"/>
<evidence type="ECO:0008006" key="4">
    <source>
        <dbReference type="Google" id="ProtNLM"/>
    </source>
</evidence>
<name>A0ABS3M003_9PROT</name>